<dbReference type="AlphaFoldDB" id="A0AAW1Y5I8"/>
<reference evidence="1 2" key="1">
    <citation type="journal article" date="2023" name="G3 (Bethesda)">
        <title>A chromosome-length genome assembly and annotation of blackberry (Rubus argutus, cv. 'Hillquist').</title>
        <authorList>
            <person name="Bruna T."/>
            <person name="Aryal R."/>
            <person name="Dudchenko O."/>
            <person name="Sargent D.J."/>
            <person name="Mead D."/>
            <person name="Buti M."/>
            <person name="Cavallini A."/>
            <person name="Hytonen T."/>
            <person name="Andres J."/>
            <person name="Pham M."/>
            <person name="Weisz D."/>
            <person name="Mascagni F."/>
            <person name="Usai G."/>
            <person name="Natali L."/>
            <person name="Bassil N."/>
            <person name="Fernandez G.E."/>
            <person name="Lomsadze A."/>
            <person name="Armour M."/>
            <person name="Olukolu B."/>
            <person name="Poorten T."/>
            <person name="Britton C."/>
            <person name="Davik J."/>
            <person name="Ashrafi H."/>
            <person name="Aiden E.L."/>
            <person name="Borodovsky M."/>
            <person name="Worthington M."/>
        </authorList>
    </citation>
    <scope>NUCLEOTIDE SEQUENCE [LARGE SCALE GENOMIC DNA]</scope>
    <source>
        <strain evidence="1">PI 553951</strain>
    </source>
</reference>
<proteinExistence type="predicted"/>
<comment type="caution">
    <text evidence="1">The sequence shown here is derived from an EMBL/GenBank/DDBJ whole genome shotgun (WGS) entry which is preliminary data.</text>
</comment>
<dbReference type="Proteomes" id="UP001457282">
    <property type="component" value="Unassembled WGS sequence"/>
</dbReference>
<keyword evidence="2" id="KW-1185">Reference proteome</keyword>
<evidence type="ECO:0000313" key="1">
    <source>
        <dbReference type="EMBL" id="KAK9943168.1"/>
    </source>
</evidence>
<accession>A0AAW1Y5I8</accession>
<organism evidence="1 2">
    <name type="scientific">Rubus argutus</name>
    <name type="common">Southern blackberry</name>
    <dbReference type="NCBI Taxonomy" id="59490"/>
    <lineage>
        <taxon>Eukaryota</taxon>
        <taxon>Viridiplantae</taxon>
        <taxon>Streptophyta</taxon>
        <taxon>Embryophyta</taxon>
        <taxon>Tracheophyta</taxon>
        <taxon>Spermatophyta</taxon>
        <taxon>Magnoliopsida</taxon>
        <taxon>eudicotyledons</taxon>
        <taxon>Gunneridae</taxon>
        <taxon>Pentapetalae</taxon>
        <taxon>rosids</taxon>
        <taxon>fabids</taxon>
        <taxon>Rosales</taxon>
        <taxon>Rosaceae</taxon>
        <taxon>Rosoideae</taxon>
        <taxon>Rosoideae incertae sedis</taxon>
        <taxon>Rubus</taxon>
    </lineage>
</organism>
<sequence length="70" mass="7641">MPSHRRRSHLYRCHELRVPSFTAVKPLSPARSNQITADAAKPSCNSSSAAISSAPMDFHLEPVLSTSAQH</sequence>
<protein>
    <submittedName>
        <fullName evidence="1">Uncharacterized protein</fullName>
    </submittedName>
</protein>
<gene>
    <name evidence="1" type="ORF">M0R45_008786</name>
</gene>
<evidence type="ECO:0000313" key="2">
    <source>
        <dbReference type="Proteomes" id="UP001457282"/>
    </source>
</evidence>
<name>A0AAW1Y5I8_RUBAR</name>
<dbReference type="EMBL" id="JBEDUW010000002">
    <property type="protein sequence ID" value="KAK9943168.1"/>
    <property type="molecule type" value="Genomic_DNA"/>
</dbReference>